<evidence type="ECO:0000313" key="1">
    <source>
        <dbReference type="EMBL" id="OGC34957.1"/>
    </source>
</evidence>
<dbReference type="EMBL" id="MEUI01000011">
    <property type="protein sequence ID" value="OGC34957.1"/>
    <property type="molecule type" value="Genomic_DNA"/>
</dbReference>
<organism evidence="1 2">
    <name type="scientific">candidate division WOR-1 bacterium RIFOXYC2_FULL_41_25</name>
    <dbReference type="NCBI Taxonomy" id="1802586"/>
    <lineage>
        <taxon>Bacteria</taxon>
        <taxon>Bacillati</taxon>
        <taxon>Saganbacteria</taxon>
    </lineage>
</organism>
<dbReference type="AlphaFoldDB" id="A0A1F4TQP2"/>
<name>A0A1F4TQP2_UNCSA</name>
<proteinExistence type="predicted"/>
<gene>
    <name evidence="1" type="ORF">A2462_05110</name>
</gene>
<comment type="caution">
    <text evidence="1">The sequence shown here is derived from an EMBL/GenBank/DDBJ whole genome shotgun (WGS) entry which is preliminary data.</text>
</comment>
<protein>
    <submittedName>
        <fullName evidence="1">Uncharacterized protein</fullName>
    </submittedName>
</protein>
<evidence type="ECO:0000313" key="2">
    <source>
        <dbReference type="Proteomes" id="UP000177309"/>
    </source>
</evidence>
<accession>A0A1F4TQP2</accession>
<sequence length="61" mass="7450">MQHKNKQKGYSYIIEDEKLLEFSKLSYGQRLEWFINMHNFLRRFQPEASRIAMNKLKDGEI</sequence>
<reference evidence="1 2" key="1">
    <citation type="journal article" date="2016" name="Nat. Commun.">
        <title>Thousands of microbial genomes shed light on interconnected biogeochemical processes in an aquifer system.</title>
        <authorList>
            <person name="Anantharaman K."/>
            <person name="Brown C.T."/>
            <person name="Hug L.A."/>
            <person name="Sharon I."/>
            <person name="Castelle C.J."/>
            <person name="Probst A.J."/>
            <person name="Thomas B.C."/>
            <person name="Singh A."/>
            <person name="Wilkins M.J."/>
            <person name="Karaoz U."/>
            <person name="Brodie E.L."/>
            <person name="Williams K.H."/>
            <person name="Hubbard S.S."/>
            <person name="Banfield J.F."/>
        </authorList>
    </citation>
    <scope>NUCLEOTIDE SEQUENCE [LARGE SCALE GENOMIC DNA]</scope>
</reference>
<dbReference type="Proteomes" id="UP000177309">
    <property type="component" value="Unassembled WGS sequence"/>
</dbReference>